<comment type="catalytic activity">
    <reaction evidence="3">
        <text>ATP + (deoxyribonucleotide)n-3'-hydroxyl + 5'-phospho-(deoxyribonucleotide)m = (deoxyribonucleotide)n+m + AMP + diphosphate.</text>
        <dbReference type="EC" id="6.5.1.1"/>
    </reaction>
</comment>
<evidence type="ECO:0000313" key="6">
    <source>
        <dbReference type="Proteomes" id="UP000092573"/>
    </source>
</evidence>
<organism evidence="5 6">
    <name type="scientific">Paenibacillus yonginensis</name>
    <dbReference type="NCBI Taxonomy" id="1462996"/>
    <lineage>
        <taxon>Bacteria</taxon>
        <taxon>Bacillati</taxon>
        <taxon>Bacillota</taxon>
        <taxon>Bacilli</taxon>
        <taxon>Bacillales</taxon>
        <taxon>Paenibacillaceae</taxon>
        <taxon>Paenibacillus</taxon>
    </lineage>
</organism>
<dbReference type="Gene3D" id="2.40.50.140">
    <property type="entry name" value="Nucleic acid-binding proteins"/>
    <property type="match status" value="1"/>
</dbReference>
<dbReference type="PANTHER" id="PTHR45997:SF1">
    <property type="entry name" value="DNA LIGASE 4"/>
    <property type="match status" value="1"/>
</dbReference>
<dbReference type="STRING" id="1462996.AWM70_01390"/>
<dbReference type="SUPFAM" id="SSF50249">
    <property type="entry name" value="Nucleic acid-binding proteins"/>
    <property type="match status" value="1"/>
</dbReference>
<dbReference type="GO" id="GO:0003677">
    <property type="term" value="F:DNA binding"/>
    <property type="evidence" value="ECO:0007669"/>
    <property type="project" value="InterPro"/>
</dbReference>
<evidence type="ECO:0000256" key="3">
    <source>
        <dbReference type="ARBA" id="ARBA00034003"/>
    </source>
</evidence>
<dbReference type="SUPFAM" id="SSF56091">
    <property type="entry name" value="DNA ligase/mRNA capping enzyme, catalytic domain"/>
    <property type="match status" value="1"/>
</dbReference>
<dbReference type="CDD" id="cd07971">
    <property type="entry name" value="OBF_DNA_ligase_LigD"/>
    <property type="match status" value="1"/>
</dbReference>
<dbReference type="GO" id="GO:0006303">
    <property type="term" value="P:double-strand break repair via nonhomologous end joining"/>
    <property type="evidence" value="ECO:0007669"/>
    <property type="project" value="TreeGrafter"/>
</dbReference>
<dbReference type="CDD" id="cd07906">
    <property type="entry name" value="Adenylation_DNA_ligase_LigD_LigC"/>
    <property type="match status" value="1"/>
</dbReference>
<dbReference type="AlphaFoldDB" id="A0A1B1N6H6"/>
<keyword evidence="2 5" id="KW-0436">Ligase</keyword>
<dbReference type="PANTHER" id="PTHR45997">
    <property type="entry name" value="DNA LIGASE 4"/>
    <property type="match status" value="1"/>
</dbReference>
<proteinExistence type="predicted"/>
<dbReference type="PROSITE" id="PS50160">
    <property type="entry name" value="DNA_LIGASE_A3"/>
    <property type="match status" value="1"/>
</dbReference>
<dbReference type="Proteomes" id="UP000092573">
    <property type="component" value="Chromosome"/>
</dbReference>
<sequence>MEIKAVQPFEPLTTETLPAGERWAAQVKWDGVRMLTYHDGGTSSRLINRKGNERTLQYPEFTDSRPYCRAQSFILDGEMMSIENNKPSFHAIMKRDSLRKADEIRFAADRIAVSYMIFDLLYCNGEWVTNRPLEERQRLLEQIIVPGERVQLCQNYPDAEQLFEVMRQNHWEGVVCKDLDSTYAVGGKDKRWQKKKFFRDLYAAVGGVTYRDGIVNALLLGLYDEAGKFLYIGHAGAGKFTVQDWRFLTAEAERLKIPNRPFHNVPARLKGAAWMLPSLTVKVEYLEWTSGWTLRHPVLQSLAGVSPEQCTVEQI</sequence>
<evidence type="ECO:0000313" key="5">
    <source>
        <dbReference type="EMBL" id="ANS77033.1"/>
    </source>
</evidence>
<dbReference type="Gene3D" id="3.30.470.30">
    <property type="entry name" value="DNA ligase/mRNA capping enzyme"/>
    <property type="match status" value="1"/>
</dbReference>
<dbReference type="Pfam" id="PF04679">
    <property type="entry name" value="DNA_ligase_A_C"/>
    <property type="match status" value="1"/>
</dbReference>
<dbReference type="GO" id="GO:0006310">
    <property type="term" value="P:DNA recombination"/>
    <property type="evidence" value="ECO:0007669"/>
    <property type="project" value="InterPro"/>
</dbReference>
<dbReference type="InterPro" id="IPR012310">
    <property type="entry name" value="DNA_ligase_ATP-dep_cent"/>
</dbReference>
<dbReference type="GO" id="GO:0003910">
    <property type="term" value="F:DNA ligase (ATP) activity"/>
    <property type="evidence" value="ECO:0007669"/>
    <property type="project" value="UniProtKB-EC"/>
</dbReference>
<keyword evidence="6" id="KW-1185">Reference proteome</keyword>
<dbReference type="EC" id="6.5.1.1" evidence="1"/>
<evidence type="ECO:0000256" key="1">
    <source>
        <dbReference type="ARBA" id="ARBA00012727"/>
    </source>
</evidence>
<reference evidence="5 6" key="1">
    <citation type="submission" date="2016-01" db="EMBL/GenBank/DDBJ databases">
        <title>Complete Genome Sequence of Paenibacillus yonginensis DCY84, a novel Plant Growth-Promoting Bacteria with Elicitation of Induced Systemic Resistance.</title>
        <authorList>
            <person name="Kim Y.J."/>
            <person name="Yang D.C."/>
            <person name="Sukweenadhi J."/>
        </authorList>
    </citation>
    <scope>NUCLEOTIDE SEQUENCE [LARGE SCALE GENOMIC DNA]</scope>
    <source>
        <strain evidence="5 6">DCY84</strain>
    </source>
</reference>
<gene>
    <name evidence="5" type="ORF">AWM70_01390</name>
</gene>
<dbReference type="OrthoDB" id="9802472at2"/>
<dbReference type="Pfam" id="PF01068">
    <property type="entry name" value="DNA_ligase_A_M"/>
    <property type="match status" value="1"/>
</dbReference>
<dbReference type="KEGG" id="pyg:AWM70_01390"/>
<protein>
    <recommendedName>
        <fullName evidence="1">DNA ligase (ATP)</fullName>
        <ecNumber evidence="1">6.5.1.1</ecNumber>
    </recommendedName>
</protein>
<dbReference type="EMBL" id="CP014167">
    <property type="protein sequence ID" value="ANS77033.1"/>
    <property type="molecule type" value="Genomic_DNA"/>
</dbReference>
<evidence type="ECO:0000259" key="4">
    <source>
        <dbReference type="PROSITE" id="PS50160"/>
    </source>
</evidence>
<dbReference type="RefSeq" id="WP_068700250.1">
    <property type="nucleotide sequence ID" value="NZ_CP014167.1"/>
</dbReference>
<dbReference type="InterPro" id="IPR029710">
    <property type="entry name" value="LIG4"/>
</dbReference>
<dbReference type="InterPro" id="IPR012340">
    <property type="entry name" value="NA-bd_OB-fold"/>
</dbReference>
<evidence type="ECO:0000256" key="2">
    <source>
        <dbReference type="ARBA" id="ARBA00022598"/>
    </source>
</evidence>
<feature type="domain" description="ATP-dependent DNA ligase family profile" evidence="4">
    <location>
        <begin position="106"/>
        <end position="196"/>
    </location>
</feature>
<dbReference type="GO" id="GO:0006297">
    <property type="term" value="P:nucleotide-excision repair, DNA gap filling"/>
    <property type="evidence" value="ECO:0007669"/>
    <property type="project" value="TreeGrafter"/>
</dbReference>
<dbReference type="InterPro" id="IPR012309">
    <property type="entry name" value="DNA_ligase_ATP-dep_C"/>
</dbReference>
<name>A0A1B1N6H6_9BACL</name>
<dbReference type="GO" id="GO:0005524">
    <property type="term" value="F:ATP binding"/>
    <property type="evidence" value="ECO:0007669"/>
    <property type="project" value="InterPro"/>
</dbReference>
<accession>A0A1B1N6H6</accession>